<dbReference type="Pfam" id="PF00296">
    <property type="entry name" value="Bac_luciferase"/>
    <property type="match status" value="1"/>
</dbReference>
<keyword evidence="1" id="KW-0560">Oxidoreductase</keyword>
<organism evidence="3 4">
    <name type="scientific">Pseudonocardia kongjuensis</name>
    <dbReference type="NCBI Taxonomy" id="102227"/>
    <lineage>
        <taxon>Bacteria</taxon>
        <taxon>Bacillati</taxon>
        <taxon>Actinomycetota</taxon>
        <taxon>Actinomycetes</taxon>
        <taxon>Pseudonocardiales</taxon>
        <taxon>Pseudonocardiaceae</taxon>
        <taxon>Pseudonocardia</taxon>
    </lineage>
</organism>
<name>A0ABN1Y0N3_9PSEU</name>
<protein>
    <submittedName>
        <fullName evidence="3">LLM class flavin-dependent oxidoreductase</fullName>
    </submittedName>
</protein>
<keyword evidence="4" id="KW-1185">Reference proteome</keyword>
<dbReference type="CDD" id="cd01097">
    <property type="entry name" value="Tetrahydromethanopterin_reductase"/>
    <property type="match status" value="1"/>
</dbReference>
<dbReference type="Proteomes" id="UP001501414">
    <property type="component" value="Unassembled WGS sequence"/>
</dbReference>
<evidence type="ECO:0000313" key="4">
    <source>
        <dbReference type="Proteomes" id="UP001501414"/>
    </source>
</evidence>
<accession>A0ABN1Y0N3</accession>
<comment type="caution">
    <text evidence="3">The sequence shown here is derived from an EMBL/GenBank/DDBJ whole genome shotgun (WGS) entry which is preliminary data.</text>
</comment>
<dbReference type="Gene3D" id="3.20.20.30">
    <property type="entry name" value="Luciferase-like domain"/>
    <property type="match status" value="1"/>
</dbReference>
<dbReference type="InterPro" id="IPR050564">
    <property type="entry name" value="F420-G6PD/mer"/>
</dbReference>
<gene>
    <name evidence="3" type="ORF">GCM10009613_33550</name>
</gene>
<dbReference type="SUPFAM" id="SSF51679">
    <property type="entry name" value="Bacterial luciferase-like"/>
    <property type="match status" value="1"/>
</dbReference>
<dbReference type="InterPro" id="IPR011251">
    <property type="entry name" value="Luciferase-like_dom"/>
</dbReference>
<reference evidence="3 4" key="1">
    <citation type="journal article" date="2019" name="Int. J. Syst. Evol. Microbiol.">
        <title>The Global Catalogue of Microorganisms (GCM) 10K type strain sequencing project: providing services to taxonomists for standard genome sequencing and annotation.</title>
        <authorList>
            <consortium name="The Broad Institute Genomics Platform"/>
            <consortium name="The Broad Institute Genome Sequencing Center for Infectious Disease"/>
            <person name="Wu L."/>
            <person name="Ma J."/>
        </authorList>
    </citation>
    <scope>NUCLEOTIDE SEQUENCE [LARGE SCALE GENOMIC DNA]</scope>
    <source>
        <strain evidence="3 4">JCM 11896</strain>
    </source>
</reference>
<evidence type="ECO:0000256" key="1">
    <source>
        <dbReference type="ARBA" id="ARBA00023002"/>
    </source>
</evidence>
<sequence length="347" mass="36702">MPPRTLSDTTRPIGLGLALGRASARFADQLELARRAEEAGFDLVSVGDNGVETFAMAGALAAATSRIRLASSIAGWSRSPATMAHAASTVQNLSDGRFVLGIGATPKAWVRDWHGMEFDPVLPRMREYLTALHACLRATPERPTAVDGRYYPTHGYANWDVEMDEVPPVMLGVTLPRMTALAGELCDGVMLNGMVPLEHIAAASRAQLDEGGARRPEGALPGSFGVGAGRFVGVDDDRDAAYDLVRVQLAFYFEIPYLHTLLAGAGFDAELAAGLAAVESGDRAARVAAVSDRMVDAIGIAGTPGEVRDKLKAYEGVLDWVLLSGGMNMDPARAQAHGARILAAFAD</sequence>
<dbReference type="PANTHER" id="PTHR43244:SF1">
    <property type="entry name" value="5,10-METHYLENETETRAHYDROMETHANOPTERIN REDUCTASE"/>
    <property type="match status" value="1"/>
</dbReference>
<dbReference type="RefSeq" id="WP_344023435.1">
    <property type="nucleotide sequence ID" value="NZ_BAAAJK010000013.1"/>
</dbReference>
<dbReference type="InterPro" id="IPR036661">
    <property type="entry name" value="Luciferase-like_sf"/>
</dbReference>
<dbReference type="PANTHER" id="PTHR43244">
    <property type="match status" value="1"/>
</dbReference>
<feature type="domain" description="Luciferase-like" evidence="2">
    <location>
        <begin position="20"/>
        <end position="316"/>
    </location>
</feature>
<proteinExistence type="predicted"/>
<dbReference type="EMBL" id="BAAAJK010000013">
    <property type="protein sequence ID" value="GAA1391313.1"/>
    <property type="molecule type" value="Genomic_DNA"/>
</dbReference>
<evidence type="ECO:0000259" key="2">
    <source>
        <dbReference type="Pfam" id="PF00296"/>
    </source>
</evidence>
<evidence type="ECO:0000313" key="3">
    <source>
        <dbReference type="EMBL" id="GAA1391313.1"/>
    </source>
</evidence>